<comment type="similarity">
    <text evidence="2 12 13">Belongs to the TonB-dependent receptor family.</text>
</comment>
<dbReference type="NCBIfam" id="TIGR01783">
    <property type="entry name" value="TonB-siderophor"/>
    <property type="match status" value="1"/>
</dbReference>
<comment type="caution">
    <text evidence="15">The sequence shown here is derived from an EMBL/GenBank/DDBJ whole genome shotgun (WGS) entry which is preliminary data.</text>
</comment>
<evidence type="ECO:0000256" key="3">
    <source>
        <dbReference type="ARBA" id="ARBA00022448"/>
    </source>
</evidence>
<dbReference type="PANTHER" id="PTHR32552">
    <property type="entry name" value="FERRICHROME IRON RECEPTOR-RELATED"/>
    <property type="match status" value="1"/>
</dbReference>
<evidence type="ECO:0000313" key="16">
    <source>
        <dbReference type="Proteomes" id="UP000652176"/>
    </source>
</evidence>
<sequence>MLLAKLPHKNYLKKFSISGSAFSVSIDIGSDNSHFLKEIKPMSSTLRISNSGLAPSRLHLAIQGILLASALTVFGPVHAESGNDHASVKRSYHIAGGSLSQALRQFATSSGLLFSAEAKLTDGKTSGGLNGEYTVEEGFRKLLAGSGLTFTFTADDAVAIKTEIPNDTSTKQVTELPEVTVKAYRYLDEETKDITNLPLPVEKVPQSISILNNDFVKSADLKTSGEIAQYTPGALWASFSPSYGNQIWLRGFAANYAIDGVTVGDQITEPDVAMLDRYEMVKGPASVVYGPQSPGGIVNLVSKRANPDTPSYMSMQYGSWDRYRVDGQISKPLNDAGTIRGIGAVAYQNGGSFIDFVQQNKSVVYGGLDFDLAKGMTAYLRASYQRTENTPYNGLPTYSNGVQIPVSRSFFIGGSNLDNVADAMRLNAGWSWDVNNLWNVGLKAIGQDTIHSGGNAYPYNTIANDGSFPIGGEVFNNWNTADYSFAGSATRKLDDFGLTDSSISANLRYQHYRYSIKEGNYNFGTANIFDGDRAVSNAFNALIPGPSGTYQQDQKMDYLTASSQAVIKVASPLTVVGGISVSNPMIDLQVYNGPFKNFDPGTQVNYRGSLIYEPVKGLNLYGSYSQSYQPNLRVDVNQNVLAPIQGEQYEVGVKASPTDQLLLTAALFQIDERNVAVYDSFVNGEALYKAANVRHRGVEVEATGRITDNWQIKAGGAMLDPKMMSDPTNPSSVGQTRTWLPQTTANLFSSYDFENGISIGGGGRYVGSVKTSYDGSTGPLKSYIVFDGFASYTYGPWRLQLNVKNILDEHYAVPSPIFQALWAGVYPGEPRSFGLSLRRDF</sequence>
<dbReference type="Proteomes" id="UP000652176">
    <property type="component" value="Unassembled WGS sequence"/>
</dbReference>
<keyword evidence="5" id="KW-0406">Ion transport</keyword>
<evidence type="ECO:0000256" key="8">
    <source>
        <dbReference type="ARBA" id="ARBA00023077"/>
    </source>
</evidence>
<dbReference type="EMBL" id="JACXSS010000001">
    <property type="protein sequence ID" value="MBD9355246.1"/>
    <property type="molecule type" value="Genomic_DNA"/>
</dbReference>
<keyword evidence="9 12" id="KW-0472">Membrane</keyword>
<keyword evidence="8 13" id="KW-0798">TonB box</keyword>
<evidence type="ECO:0000313" key="15">
    <source>
        <dbReference type="EMBL" id="MBD9355246.1"/>
    </source>
</evidence>
<dbReference type="InterPro" id="IPR039426">
    <property type="entry name" value="TonB-dep_rcpt-like"/>
</dbReference>
<dbReference type="SMART" id="SM00965">
    <property type="entry name" value="STN"/>
    <property type="match status" value="1"/>
</dbReference>
<dbReference type="RefSeq" id="WP_192373638.1">
    <property type="nucleotide sequence ID" value="NZ_CAJHIV010000001.1"/>
</dbReference>
<dbReference type="Gene3D" id="2.170.130.10">
    <property type="entry name" value="TonB-dependent receptor, plug domain"/>
    <property type="match status" value="1"/>
</dbReference>
<evidence type="ECO:0000256" key="4">
    <source>
        <dbReference type="ARBA" id="ARBA00022452"/>
    </source>
</evidence>
<dbReference type="PANTHER" id="PTHR32552:SF74">
    <property type="entry name" value="HYDROXAMATE SIDEROPHORE RECEPTOR FHUE"/>
    <property type="match status" value="1"/>
</dbReference>
<proteinExistence type="inferred from homology"/>
<evidence type="ECO:0000256" key="1">
    <source>
        <dbReference type="ARBA" id="ARBA00004571"/>
    </source>
</evidence>
<dbReference type="Pfam" id="PF00593">
    <property type="entry name" value="TonB_dep_Rec_b-barrel"/>
    <property type="match status" value="1"/>
</dbReference>
<keyword evidence="3 12" id="KW-0813">Transport</keyword>
<keyword evidence="5" id="KW-0410">Iron transport</keyword>
<dbReference type="InterPro" id="IPR000531">
    <property type="entry name" value="Beta-barrel_TonB"/>
</dbReference>
<dbReference type="Gene3D" id="3.55.50.30">
    <property type="match status" value="1"/>
</dbReference>
<keyword evidence="6 12" id="KW-0812">Transmembrane</keyword>
<dbReference type="SUPFAM" id="SSF56935">
    <property type="entry name" value="Porins"/>
    <property type="match status" value="1"/>
</dbReference>
<name>A0ABR9CWJ6_9GAMM</name>
<evidence type="ECO:0000256" key="7">
    <source>
        <dbReference type="ARBA" id="ARBA00023004"/>
    </source>
</evidence>
<reference evidence="15 16" key="1">
    <citation type="submission" date="2020-09" db="EMBL/GenBank/DDBJ databases">
        <title>Methylomonas albis sp. nov. and Methylomonas fluvii sp. nov.: Two cold-adapted methanotrophs from the River Elbe and an amended description of Methylovulum psychrotolerans strain Eb1.</title>
        <authorList>
            <person name="Bussmann I.K."/>
            <person name="Klings K.-W."/>
            <person name="Warnstedt J."/>
            <person name="Hoppert M."/>
            <person name="Saborowski A."/>
            <person name="Horn F."/>
            <person name="Liebner S."/>
        </authorList>
    </citation>
    <scope>NUCLEOTIDE SEQUENCE [LARGE SCALE GENOMIC DNA]</scope>
    <source>
        <strain evidence="15 16">EbA</strain>
    </source>
</reference>
<comment type="subcellular location">
    <subcellularLocation>
        <location evidence="1 12">Cell outer membrane</location>
        <topology evidence="1 12">Multi-pass membrane protein</topology>
    </subcellularLocation>
</comment>
<keyword evidence="11 12" id="KW-0998">Cell outer membrane</keyword>
<dbReference type="CDD" id="cd01347">
    <property type="entry name" value="ligand_gated_channel"/>
    <property type="match status" value="1"/>
</dbReference>
<dbReference type="InterPro" id="IPR012910">
    <property type="entry name" value="Plug_dom"/>
</dbReference>
<evidence type="ECO:0000256" key="2">
    <source>
        <dbReference type="ARBA" id="ARBA00009810"/>
    </source>
</evidence>
<evidence type="ECO:0000256" key="13">
    <source>
        <dbReference type="RuleBase" id="RU003357"/>
    </source>
</evidence>
<evidence type="ECO:0000256" key="10">
    <source>
        <dbReference type="ARBA" id="ARBA00023170"/>
    </source>
</evidence>
<gene>
    <name evidence="15" type="ORF">IE877_05040</name>
</gene>
<keyword evidence="10 15" id="KW-0675">Receptor</keyword>
<organism evidence="15 16">
    <name type="scientific">Methylomonas albis</name>
    <dbReference type="NCBI Taxonomy" id="1854563"/>
    <lineage>
        <taxon>Bacteria</taxon>
        <taxon>Pseudomonadati</taxon>
        <taxon>Pseudomonadota</taxon>
        <taxon>Gammaproteobacteria</taxon>
        <taxon>Methylococcales</taxon>
        <taxon>Methylococcaceae</taxon>
        <taxon>Methylomonas</taxon>
    </lineage>
</organism>
<keyword evidence="16" id="KW-1185">Reference proteome</keyword>
<feature type="domain" description="Secretin/TonB short N-terminal" evidence="14">
    <location>
        <begin position="112"/>
        <end position="163"/>
    </location>
</feature>
<evidence type="ECO:0000259" key="14">
    <source>
        <dbReference type="SMART" id="SM00965"/>
    </source>
</evidence>
<dbReference type="Gene3D" id="2.40.170.20">
    <property type="entry name" value="TonB-dependent receptor, beta-barrel domain"/>
    <property type="match status" value="1"/>
</dbReference>
<accession>A0ABR9CWJ6</accession>
<evidence type="ECO:0000256" key="11">
    <source>
        <dbReference type="ARBA" id="ARBA00023237"/>
    </source>
</evidence>
<dbReference type="InterPro" id="IPR036942">
    <property type="entry name" value="Beta-barrel_TonB_sf"/>
</dbReference>
<dbReference type="InterPro" id="IPR011662">
    <property type="entry name" value="Secretin/TonB_short_N"/>
</dbReference>
<protein>
    <submittedName>
        <fullName evidence="15">TonB-dependent receptor</fullName>
    </submittedName>
</protein>
<evidence type="ECO:0000256" key="5">
    <source>
        <dbReference type="ARBA" id="ARBA00022496"/>
    </source>
</evidence>
<dbReference type="Pfam" id="PF07660">
    <property type="entry name" value="STN"/>
    <property type="match status" value="1"/>
</dbReference>
<keyword evidence="7" id="KW-0408">Iron</keyword>
<dbReference type="InterPro" id="IPR037066">
    <property type="entry name" value="Plug_dom_sf"/>
</dbReference>
<dbReference type="InterPro" id="IPR010105">
    <property type="entry name" value="TonB_sidphr_rcpt"/>
</dbReference>
<dbReference type="PROSITE" id="PS52016">
    <property type="entry name" value="TONB_DEPENDENT_REC_3"/>
    <property type="match status" value="1"/>
</dbReference>
<evidence type="ECO:0000256" key="9">
    <source>
        <dbReference type="ARBA" id="ARBA00023136"/>
    </source>
</evidence>
<dbReference type="Pfam" id="PF07715">
    <property type="entry name" value="Plug"/>
    <property type="match status" value="1"/>
</dbReference>
<keyword evidence="4 12" id="KW-1134">Transmembrane beta strand</keyword>
<evidence type="ECO:0000256" key="6">
    <source>
        <dbReference type="ARBA" id="ARBA00022692"/>
    </source>
</evidence>
<evidence type="ECO:0000256" key="12">
    <source>
        <dbReference type="PROSITE-ProRule" id="PRU01360"/>
    </source>
</evidence>